<evidence type="ECO:0000256" key="6">
    <source>
        <dbReference type="SAM" id="MobiDB-lite"/>
    </source>
</evidence>
<dbReference type="PANTHER" id="PTHR23301">
    <property type="entry name" value="CHITIN BINDING PERITROPHIN-A"/>
    <property type="match status" value="1"/>
</dbReference>
<dbReference type="GO" id="GO:0005576">
    <property type="term" value="C:extracellular region"/>
    <property type="evidence" value="ECO:0007669"/>
    <property type="project" value="InterPro"/>
</dbReference>
<feature type="domain" description="Chitin-binding type-2" evidence="8">
    <location>
        <begin position="508"/>
        <end position="562"/>
    </location>
</feature>
<feature type="domain" description="Chitin-binding type-2" evidence="8">
    <location>
        <begin position="704"/>
        <end position="759"/>
    </location>
</feature>
<evidence type="ECO:0000256" key="5">
    <source>
        <dbReference type="ARBA" id="ARBA00023180"/>
    </source>
</evidence>
<keyword evidence="2 7" id="KW-0732">Signal</keyword>
<feature type="domain" description="Chitin-binding type-2" evidence="8">
    <location>
        <begin position="836"/>
        <end position="902"/>
    </location>
</feature>
<dbReference type="Gene3D" id="2.170.140.10">
    <property type="entry name" value="Chitin binding domain"/>
    <property type="match status" value="6"/>
</dbReference>
<feature type="region of interest" description="Disordered" evidence="6">
    <location>
        <begin position="1220"/>
        <end position="1267"/>
    </location>
</feature>
<evidence type="ECO:0000256" key="4">
    <source>
        <dbReference type="ARBA" id="ARBA00023157"/>
    </source>
</evidence>
<evidence type="ECO:0000256" key="3">
    <source>
        <dbReference type="ARBA" id="ARBA00022737"/>
    </source>
</evidence>
<dbReference type="GO" id="GO:0008061">
    <property type="term" value="F:chitin binding"/>
    <property type="evidence" value="ECO:0007669"/>
    <property type="project" value="UniProtKB-KW"/>
</dbReference>
<feature type="domain" description="Chitin-binding type-2" evidence="8">
    <location>
        <begin position="590"/>
        <end position="644"/>
    </location>
</feature>
<dbReference type="InterPro" id="IPR036508">
    <property type="entry name" value="Chitin-bd_dom_sf"/>
</dbReference>
<feature type="compositionally biased region" description="Pro residues" evidence="6">
    <location>
        <begin position="488"/>
        <end position="499"/>
    </location>
</feature>
<feature type="domain" description="Chitin-binding type-2" evidence="8">
    <location>
        <begin position="985"/>
        <end position="1046"/>
    </location>
</feature>
<evidence type="ECO:0000256" key="1">
    <source>
        <dbReference type="ARBA" id="ARBA00022669"/>
    </source>
</evidence>
<dbReference type="OMA" id="CYRYFQC"/>
<feature type="region of interest" description="Disordered" evidence="6">
    <location>
        <begin position="231"/>
        <end position="264"/>
    </location>
</feature>
<accession>A0A1I8BT25</accession>
<organism evidence="9 10">
    <name type="scientific">Meloidogyne hapla</name>
    <name type="common">Root-knot nematode worm</name>
    <dbReference type="NCBI Taxonomy" id="6305"/>
    <lineage>
        <taxon>Eukaryota</taxon>
        <taxon>Metazoa</taxon>
        <taxon>Ecdysozoa</taxon>
        <taxon>Nematoda</taxon>
        <taxon>Chromadorea</taxon>
        <taxon>Rhabditida</taxon>
        <taxon>Tylenchina</taxon>
        <taxon>Tylenchomorpha</taxon>
        <taxon>Tylenchoidea</taxon>
        <taxon>Meloidogynidae</taxon>
        <taxon>Meloidogyninae</taxon>
        <taxon>Meloidogyne</taxon>
    </lineage>
</organism>
<dbReference type="PRINTS" id="PR01217">
    <property type="entry name" value="PRICHEXTENSN"/>
</dbReference>
<feature type="domain" description="Chitin-binding type-2" evidence="8">
    <location>
        <begin position="101"/>
        <end position="155"/>
    </location>
</feature>
<evidence type="ECO:0000256" key="7">
    <source>
        <dbReference type="SAM" id="SignalP"/>
    </source>
</evidence>
<feature type="domain" description="Chitin-binding type-2" evidence="8">
    <location>
        <begin position="349"/>
        <end position="405"/>
    </location>
</feature>
<feature type="region of interest" description="Disordered" evidence="6">
    <location>
        <begin position="408"/>
        <end position="499"/>
    </location>
</feature>
<keyword evidence="5" id="KW-0325">Glycoprotein</keyword>
<feature type="region of interest" description="Disordered" evidence="6">
    <location>
        <begin position="563"/>
        <end position="589"/>
    </location>
</feature>
<dbReference type="InterPro" id="IPR051940">
    <property type="entry name" value="Chitin_bind-dev_reg"/>
</dbReference>
<keyword evidence="9" id="KW-1185">Reference proteome</keyword>
<sequence length="1358" mass="150502">MSLKLIILFSFISSFLILLVSSAEPQFRNPVNCANLPDGNYVWGCSRFYSICTNGRELAMNCYHNLKLNPGTNQCEEPHSIPICASGGSAYAHQLYRAKDPFTCNNKPNGEYESSVCSSTYITCDNGKKIERECPYGLAYNQKAGACDRKEKCKPDKGAPVHGNVRKMRASFPFNPFEDSFGGFEAPSFRFAPGPPAYVPPVYAPPAYAPPPTTTPPPVYVPATPAPPSYVPPQQPAPPAYAPPAPPAQPPAYAPPSYSPAPPPAYGPAPPPQFDCSSKPDGLYEVPSGGCTDKFWKCANQRAFLYQCPPNLAYYAVGKYCDYKFYVPACGGSPQPVQTSTAGPPPPPTYDCSKKSDGLYGAGNCTSSYFFYCSAGKTTVMQCASPQLVFDEVNQVCEYSGECGKQKLEEPKPPSYGPAPPSPPSYGQPPAPPSFGPAPPSPPSYGQPPAPPSYGPAPPSPPSYGQPPAPPSYVPGGGHFYRNKRNVPQPPQYLPPQPIQPYVQPPISFNCSGKADGYYVKDGCSKDYYTCSNGIAYLTTCPGSLFFNIVKKQCDYKENCPPPPTPSPPISPPYSPPAPIPPPQTPPPPPISCKGRKDGFYYQKACEGYYYVCSGESAFTQYCPAGTLFEPVKAECTFKDECGKKPPQPYTPPPSISTTKLLLSNNIFSSQQQQNSRIEILPSPQLIYSQPEILPTQQQNISLSNKCLNKIDGFYLKSKHCQNKYFVCSGKRQIELKCPEGLLFDTNIGQCEYSINCSKLIFKKEEKEKEENLSKNIQKYSQIFTTTTILPPPILPQSAGTFSCKGRIDGVGGFPQRLKCPDNLLFDPINVLCQYEHLCGKTIKGKRNGYYAKSTNNLKECFVSSHFYSCLNEQSNILKCPENLVFDINTVSCQYKETICPKNEKQINNFEQNNYLKQYTAKQIKQQTIPLIYSSPPPIIVHPAPSLVYSEPSQTGIKGIQLPLRPYNLPTPIIIQKEQQKHLNNTICLNKNLKLFNSNNGCNNYFYFCPTKEGEYIHKLDCPLGLFFDEDKQQCNFRENIKKCGGNDLKNLFKNIPTKHYSKENDIYEEFNCTNKAIGYYSFGCNGIYYSCTGTTIYLFNCPSNLKYSQQAAQCDYDENVPECSGKQLNNPKQILKTKIEKPISNQCINLFNGIYGENCSNYYFICINSTIYDYKCPENYLFNKNTQNCLLNEYLQECNNKNEMIKTIVKACPDKVVHGQSGTPAKNGQSGTRQSGTGQSGTGQSGTGQSGTGQSGTGQSGTGQSGTKDIVVQDKVVHQQKMDKVVQDKVVQDKVVQDKVVQDKVVQDKVVHQQKMDIVVQDNKWNYSLLQAVKRWNYSLEQMAFDKLNYQCWKLIV</sequence>
<evidence type="ECO:0000313" key="10">
    <source>
        <dbReference type="WBParaSite" id="MhA1_Contig512.frz3.gene8"/>
    </source>
</evidence>
<dbReference type="PROSITE" id="PS50940">
    <property type="entry name" value="CHIT_BIND_II"/>
    <property type="match status" value="11"/>
</dbReference>
<feature type="domain" description="Chitin-binding type-2" evidence="8">
    <location>
        <begin position="30"/>
        <end position="86"/>
    </location>
</feature>
<feature type="domain" description="Chitin-binding type-2" evidence="8">
    <location>
        <begin position="1145"/>
        <end position="1201"/>
    </location>
</feature>
<dbReference type="Pfam" id="PF01607">
    <property type="entry name" value="CBM_14"/>
    <property type="match status" value="10"/>
</dbReference>
<feature type="compositionally biased region" description="Pro residues" evidence="6">
    <location>
        <begin position="413"/>
        <end position="473"/>
    </location>
</feature>
<evidence type="ECO:0000259" key="8">
    <source>
        <dbReference type="PROSITE" id="PS50940"/>
    </source>
</evidence>
<reference evidence="10" key="1">
    <citation type="submission" date="2016-11" db="UniProtKB">
        <authorList>
            <consortium name="WormBaseParasite"/>
        </authorList>
    </citation>
    <scope>IDENTIFICATION</scope>
</reference>
<dbReference type="SMART" id="SM00494">
    <property type="entry name" value="ChtBD2"/>
    <property type="match status" value="11"/>
</dbReference>
<keyword evidence="1" id="KW-0147">Chitin-binding</keyword>
<keyword evidence="4" id="KW-1015">Disulfide bond</keyword>
<feature type="compositionally biased region" description="Gly residues" evidence="6">
    <location>
        <begin position="1239"/>
        <end position="1265"/>
    </location>
</feature>
<dbReference type="SUPFAM" id="SSF57625">
    <property type="entry name" value="Invertebrate chitin-binding proteins"/>
    <property type="match status" value="10"/>
</dbReference>
<evidence type="ECO:0000313" key="9">
    <source>
        <dbReference type="Proteomes" id="UP000095281"/>
    </source>
</evidence>
<evidence type="ECO:0000256" key="2">
    <source>
        <dbReference type="ARBA" id="ARBA00022729"/>
    </source>
</evidence>
<feature type="domain" description="Chitin-binding type-2" evidence="8">
    <location>
        <begin position="1070"/>
        <end position="1126"/>
    </location>
</feature>
<dbReference type="Gene3D" id="3.20.20.80">
    <property type="entry name" value="Glycosidases"/>
    <property type="match status" value="4"/>
</dbReference>
<feature type="domain" description="Chitin-binding type-2" evidence="8">
    <location>
        <begin position="273"/>
        <end position="332"/>
    </location>
</feature>
<feature type="chain" id="PRO_5009316143" evidence="7">
    <location>
        <begin position="23"/>
        <end position="1358"/>
    </location>
</feature>
<dbReference type="Proteomes" id="UP000095281">
    <property type="component" value="Unplaced"/>
</dbReference>
<proteinExistence type="predicted"/>
<dbReference type="InterPro" id="IPR002557">
    <property type="entry name" value="Chitin-bd_dom"/>
</dbReference>
<name>A0A1I8BT25_MELHA</name>
<feature type="signal peptide" evidence="7">
    <location>
        <begin position="1"/>
        <end position="22"/>
    </location>
</feature>
<dbReference type="WBParaSite" id="MhA1_Contig512.frz3.gene8">
    <property type="protein sequence ID" value="MhA1_Contig512.frz3.gene8"/>
    <property type="gene ID" value="MhA1_Contig512.frz3.gene8"/>
</dbReference>
<protein>
    <submittedName>
        <fullName evidence="10">Chitin-binding type-2 domain-containing protein</fullName>
    </submittedName>
</protein>
<keyword evidence="3" id="KW-0677">Repeat</keyword>
<feature type="compositionally biased region" description="Low complexity" evidence="6">
    <location>
        <begin position="1229"/>
        <end position="1238"/>
    </location>
</feature>
<dbReference type="PANTHER" id="PTHR23301:SF0">
    <property type="entry name" value="CHITIN-BINDING TYPE-2 DOMAIN-CONTAINING PROTEIN-RELATED"/>
    <property type="match status" value="1"/>
</dbReference>